<accession>A0A8T4GFW2</accession>
<evidence type="ECO:0000313" key="3">
    <source>
        <dbReference type="Proteomes" id="UP000823588"/>
    </source>
</evidence>
<comment type="caution">
    <text evidence="2">The sequence shown here is derived from an EMBL/GenBank/DDBJ whole genome shotgun (WGS) entry which is preliminary data.</text>
</comment>
<gene>
    <name evidence="2" type="ORF">J2751_002060</name>
</gene>
<feature type="compositionally biased region" description="Pro residues" evidence="1">
    <location>
        <begin position="315"/>
        <end position="338"/>
    </location>
</feature>
<dbReference type="Proteomes" id="UP000823588">
    <property type="component" value="Unassembled WGS sequence"/>
</dbReference>
<evidence type="ECO:0008006" key="4">
    <source>
        <dbReference type="Google" id="ProtNLM"/>
    </source>
</evidence>
<evidence type="ECO:0000313" key="2">
    <source>
        <dbReference type="EMBL" id="MBP1923023.1"/>
    </source>
</evidence>
<keyword evidence="3" id="KW-1185">Reference proteome</keyword>
<dbReference type="RefSeq" id="WP_245202719.1">
    <property type="nucleotide sequence ID" value="NZ_JAGGKQ010000015.1"/>
</dbReference>
<dbReference type="AlphaFoldDB" id="A0A8T4GFW2"/>
<proteinExistence type="predicted"/>
<organism evidence="2 3">
    <name type="scientific">Halorubrum alkaliphilum</name>
    <dbReference type="NCBI Taxonomy" id="261290"/>
    <lineage>
        <taxon>Archaea</taxon>
        <taxon>Methanobacteriati</taxon>
        <taxon>Methanobacteriota</taxon>
        <taxon>Stenosarchaea group</taxon>
        <taxon>Halobacteria</taxon>
        <taxon>Halobacteriales</taxon>
        <taxon>Haloferacaceae</taxon>
        <taxon>Halorubrum</taxon>
    </lineage>
</organism>
<dbReference type="EMBL" id="JAGGKQ010000015">
    <property type="protein sequence ID" value="MBP1923023.1"/>
    <property type="molecule type" value="Genomic_DNA"/>
</dbReference>
<name>A0A8T4GFW2_9EURY</name>
<feature type="region of interest" description="Disordered" evidence="1">
    <location>
        <begin position="308"/>
        <end position="374"/>
    </location>
</feature>
<evidence type="ECO:0000256" key="1">
    <source>
        <dbReference type="SAM" id="MobiDB-lite"/>
    </source>
</evidence>
<protein>
    <recommendedName>
        <fullName evidence="4">GATase domain protein</fullName>
    </recommendedName>
</protein>
<feature type="compositionally biased region" description="Acidic residues" evidence="1">
    <location>
        <begin position="339"/>
        <end position="374"/>
    </location>
</feature>
<reference evidence="2" key="1">
    <citation type="submission" date="2021-03" db="EMBL/GenBank/DDBJ databases">
        <title>Genomic Encyclopedia of Type Strains, Phase IV (KMG-IV): sequencing the most valuable type-strain genomes for metagenomic binning, comparative biology and taxonomic classification.</title>
        <authorList>
            <person name="Goeker M."/>
        </authorList>
    </citation>
    <scope>NUCLEOTIDE SEQUENCE</scope>
    <source>
        <strain evidence="2">DSM 23564</strain>
    </source>
</reference>
<sequence>MSTLRTAIGVFALVFAVTLGVVAVGGVVLDDGTPSNAEIETDHWELDEVAAESAESSGEIDMESAELGNTVVIHVGVAAAGGGEPLAIPIDGERDPTEASVGTIGGAERDVGPLASTLVANGHDVVFYQDEFADGPLPQVLADADAFLTTNPAALGPAEADAVEEFIEADGRTVVAADPGSAGATTELLGPLGAYASPGYVYDMGNNDANYLSPFVTPAADTELTDGVERAVFRGIAPVGVTDRQGDAVFETGEGARLSTTREAGTYDAAVTAGELALIGDSSFLAPENAYRADNDVLIGNVADFLVTGEEPDVDPTPPGGEPIPPGGEPIPPGGEPIPPEDGDEEELPDEEPDDEPPAEDGDDVDDSETTADE</sequence>